<accession>A0A2H1WD60</accession>
<protein>
    <submittedName>
        <fullName evidence="1">SFRICE_002357</fullName>
    </submittedName>
</protein>
<dbReference type="AlphaFoldDB" id="A0A2H1WD60"/>
<reference evidence="1" key="1">
    <citation type="submission" date="2016-07" db="EMBL/GenBank/DDBJ databases">
        <authorList>
            <person name="Bretaudeau A."/>
        </authorList>
    </citation>
    <scope>NUCLEOTIDE SEQUENCE</scope>
    <source>
        <strain evidence="1">Rice</strain>
        <tissue evidence="1">Whole body</tissue>
    </source>
</reference>
<dbReference type="EMBL" id="ODYU01007840">
    <property type="protein sequence ID" value="SOQ50967.1"/>
    <property type="molecule type" value="Genomic_DNA"/>
</dbReference>
<organism evidence="1">
    <name type="scientific">Spodoptera frugiperda</name>
    <name type="common">Fall armyworm</name>
    <dbReference type="NCBI Taxonomy" id="7108"/>
    <lineage>
        <taxon>Eukaryota</taxon>
        <taxon>Metazoa</taxon>
        <taxon>Ecdysozoa</taxon>
        <taxon>Arthropoda</taxon>
        <taxon>Hexapoda</taxon>
        <taxon>Insecta</taxon>
        <taxon>Pterygota</taxon>
        <taxon>Neoptera</taxon>
        <taxon>Endopterygota</taxon>
        <taxon>Lepidoptera</taxon>
        <taxon>Glossata</taxon>
        <taxon>Ditrysia</taxon>
        <taxon>Noctuoidea</taxon>
        <taxon>Noctuidae</taxon>
        <taxon>Amphipyrinae</taxon>
        <taxon>Spodoptera</taxon>
    </lineage>
</organism>
<proteinExistence type="predicted"/>
<sequence>MCYRSFISLGRAGLQCFGAFLVVSTVDPGPEELQRYGRMWLACPKKTWRKICKSILTFGQNQTPENPFFGGENHPMTSLALGEARKNIRLLLTKNHAVSSPAFRAGIPVNPLGSPQLRIEFHTTVGTPTFHLLPYTVHNTRLSATTEKFSKIRKKSNNTMPDLRIENETPYQPHLRLINEDYERTKTQSTKQSNENKIFSGSGINSTRPHLWWCRSLRPYARVWYSSRSELPLLETS</sequence>
<evidence type="ECO:0000313" key="1">
    <source>
        <dbReference type="EMBL" id="SOQ50967.1"/>
    </source>
</evidence>
<gene>
    <name evidence="1" type="ORF">SFRICE_002357</name>
</gene>
<name>A0A2H1WD60_SPOFR</name>